<dbReference type="EMBL" id="BQKY01000016">
    <property type="protein sequence ID" value="GJN94084.1"/>
    <property type="molecule type" value="Genomic_DNA"/>
</dbReference>
<evidence type="ECO:0008006" key="4">
    <source>
        <dbReference type="Google" id="ProtNLM"/>
    </source>
</evidence>
<proteinExistence type="predicted"/>
<feature type="compositionally biased region" description="Basic and acidic residues" evidence="1">
    <location>
        <begin position="450"/>
        <end position="463"/>
    </location>
</feature>
<feature type="compositionally biased region" description="Low complexity" evidence="1">
    <location>
        <begin position="414"/>
        <end position="448"/>
    </location>
</feature>
<feature type="compositionally biased region" description="Low complexity" evidence="1">
    <location>
        <begin position="324"/>
        <end position="334"/>
    </location>
</feature>
<feature type="compositionally biased region" description="Acidic residues" evidence="1">
    <location>
        <begin position="391"/>
        <end position="402"/>
    </location>
</feature>
<gene>
    <name evidence="2" type="ORF">Rhopal_007148-T1</name>
</gene>
<comment type="caution">
    <text evidence="2">The sequence shown here is derived from an EMBL/GenBank/DDBJ whole genome shotgun (WGS) entry which is preliminary data.</text>
</comment>
<feature type="region of interest" description="Disordered" evidence="1">
    <location>
        <begin position="1"/>
        <end position="64"/>
    </location>
</feature>
<evidence type="ECO:0000256" key="1">
    <source>
        <dbReference type="SAM" id="MobiDB-lite"/>
    </source>
</evidence>
<name>A0AAV5GY36_9BASI</name>
<feature type="compositionally biased region" description="Basic and acidic residues" evidence="1">
    <location>
        <begin position="403"/>
        <end position="412"/>
    </location>
</feature>
<dbReference type="Proteomes" id="UP001342314">
    <property type="component" value="Unassembled WGS sequence"/>
</dbReference>
<keyword evidence="3" id="KW-1185">Reference proteome</keyword>
<feature type="region of interest" description="Disordered" evidence="1">
    <location>
        <begin position="362"/>
        <end position="463"/>
    </location>
</feature>
<evidence type="ECO:0000313" key="3">
    <source>
        <dbReference type="Proteomes" id="UP001342314"/>
    </source>
</evidence>
<protein>
    <recommendedName>
        <fullName evidence="4">Zinc-finger domain-containing protein</fullName>
    </recommendedName>
</protein>
<organism evidence="2 3">
    <name type="scientific">Rhodotorula paludigena</name>
    <dbReference type="NCBI Taxonomy" id="86838"/>
    <lineage>
        <taxon>Eukaryota</taxon>
        <taxon>Fungi</taxon>
        <taxon>Dikarya</taxon>
        <taxon>Basidiomycota</taxon>
        <taxon>Pucciniomycotina</taxon>
        <taxon>Microbotryomycetes</taxon>
        <taxon>Sporidiobolales</taxon>
        <taxon>Sporidiobolaceae</taxon>
        <taxon>Rhodotorula</taxon>
    </lineage>
</organism>
<sequence>MDLDALRKAALSSKKRKPPPARPDDDEREEGEIDDDDPPAPLAPLHDTHAEPPVYPSPPYAHAHAPLHVQGASPAVLAPHNLHSVKEQSKQIIAELLSYGVPPDYLLSIGISRDILEISFHELNLPLHLPPVDPSPVFAPALPPALARPIPLSAATAHPFIPSSPTAPFVPTEDLAALEALKRQELVARKQALSARNLERAQNLEHELDSLFSSAASTPAPPDEIADRSGASQGGLSIAERKKAKKRERKRRKLAAASQAVAEPAVEAPAGTSDMAELVHDLRESIDHTEEVVDVPSPGPFAPTSSFSAPRAPLNGTAASVAAISSRPSSSAVATHRPRPLATDLEAEPTTVLPAALIGRSYHGSSASSYPHGAPSFLPNTSDSTMIIELSDSDDDGDAEGAADERDVEMRDGSAPAVLPSVAASTSASRSSKSPTVAVANPPAAPDAAEQERKRRLEEKEREIQRMMERIADMERRKKEARERKKAEVLLPAGRADVPASVAEPITTAVEDVREEVETAVQQEADAVLQEEGDATEDAGHAVEDQGPADVASMQTAEIAPEQPTAGPSATQVFRPYTSSLARYPLCRASALPASVSTAEEGSAANHEAGNAGIASWVARKRGIDSNKRLCKAEAGGGRCHDDKCKSVHLASFVPTAEELAEYQILRPSSTNSAAPTA</sequence>
<feature type="region of interest" description="Disordered" evidence="1">
    <location>
        <begin position="214"/>
        <end position="271"/>
    </location>
</feature>
<evidence type="ECO:0000313" key="2">
    <source>
        <dbReference type="EMBL" id="GJN94084.1"/>
    </source>
</evidence>
<feature type="compositionally biased region" description="Basic residues" evidence="1">
    <location>
        <begin position="242"/>
        <end position="254"/>
    </location>
</feature>
<accession>A0AAV5GY36</accession>
<reference evidence="2 3" key="1">
    <citation type="submission" date="2021-12" db="EMBL/GenBank/DDBJ databases">
        <title>High titer production of polyol ester of fatty acids by Rhodotorula paludigena BS15 towards product separation-free biomass refinery.</title>
        <authorList>
            <person name="Mano J."/>
            <person name="Ono H."/>
            <person name="Tanaka T."/>
            <person name="Naito K."/>
            <person name="Sushida H."/>
            <person name="Ike M."/>
            <person name="Tokuyasu K."/>
            <person name="Kitaoka M."/>
        </authorList>
    </citation>
    <scope>NUCLEOTIDE SEQUENCE [LARGE SCALE GENOMIC DNA]</scope>
    <source>
        <strain evidence="2 3">BS15</strain>
    </source>
</reference>
<feature type="region of interest" description="Disordered" evidence="1">
    <location>
        <begin position="529"/>
        <end position="551"/>
    </location>
</feature>
<feature type="compositionally biased region" description="Acidic residues" evidence="1">
    <location>
        <begin position="24"/>
        <end position="38"/>
    </location>
</feature>
<feature type="region of interest" description="Disordered" evidence="1">
    <location>
        <begin position="324"/>
        <end position="349"/>
    </location>
</feature>
<feature type="compositionally biased region" description="Low complexity" evidence="1">
    <location>
        <begin position="255"/>
        <end position="270"/>
    </location>
</feature>
<dbReference type="AlphaFoldDB" id="A0AAV5GY36"/>